<dbReference type="InterPro" id="IPR036398">
    <property type="entry name" value="CA_dom_sf"/>
</dbReference>
<comment type="similarity">
    <text evidence="1">Belongs to the alpha-carbonic anhydrase family.</text>
</comment>
<dbReference type="PANTHER" id="PTHR18952">
    <property type="entry name" value="CARBONIC ANHYDRASE"/>
    <property type="match status" value="1"/>
</dbReference>
<evidence type="ECO:0000256" key="2">
    <source>
        <dbReference type="ARBA" id="ARBA00012925"/>
    </source>
</evidence>
<accession>A0ABW7H1F1</accession>
<feature type="chain" id="PRO_5046166610" description="carbonic anhydrase" evidence="7">
    <location>
        <begin position="25"/>
        <end position="248"/>
    </location>
</feature>
<dbReference type="SMART" id="SM01057">
    <property type="entry name" value="Carb_anhydrase"/>
    <property type="match status" value="1"/>
</dbReference>
<keyword evidence="10" id="KW-1185">Reference proteome</keyword>
<dbReference type="Proteomes" id="UP001606303">
    <property type="component" value="Unassembled WGS sequence"/>
</dbReference>
<gene>
    <name evidence="9" type="ORF">ACG01O_15535</name>
</gene>
<dbReference type="SUPFAM" id="SSF51069">
    <property type="entry name" value="Carbonic anhydrase"/>
    <property type="match status" value="1"/>
</dbReference>
<dbReference type="InterPro" id="IPR001148">
    <property type="entry name" value="CA_dom"/>
</dbReference>
<keyword evidence="5" id="KW-0456">Lyase</keyword>
<dbReference type="RefSeq" id="WP_394385934.1">
    <property type="nucleotide sequence ID" value="NZ_JBIGIB010000004.1"/>
</dbReference>
<evidence type="ECO:0000256" key="3">
    <source>
        <dbReference type="ARBA" id="ARBA00022723"/>
    </source>
</evidence>
<dbReference type="EMBL" id="JBIGIB010000004">
    <property type="protein sequence ID" value="MFG6468038.1"/>
    <property type="molecule type" value="Genomic_DNA"/>
</dbReference>
<dbReference type="PROSITE" id="PS51144">
    <property type="entry name" value="ALPHA_CA_2"/>
    <property type="match status" value="1"/>
</dbReference>
<evidence type="ECO:0000256" key="5">
    <source>
        <dbReference type="ARBA" id="ARBA00023239"/>
    </source>
</evidence>
<evidence type="ECO:0000256" key="4">
    <source>
        <dbReference type="ARBA" id="ARBA00022833"/>
    </source>
</evidence>
<keyword evidence="3" id="KW-0479">Metal-binding</keyword>
<dbReference type="InterPro" id="IPR041891">
    <property type="entry name" value="Alpha_CA_prokaryot-like"/>
</dbReference>
<evidence type="ECO:0000256" key="6">
    <source>
        <dbReference type="ARBA" id="ARBA00048348"/>
    </source>
</evidence>
<comment type="caution">
    <text evidence="9">The sequence shown here is derived from an EMBL/GenBank/DDBJ whole genome shotgun (WGS) entry which is preliminary data.</text>
</comment>
<dbReference type="PANTHER" id="PTHR18952:SF265">
    <property type="entry name" value="CARBONIC ANHYDRASE"/>
    <property type="match status" value="1"/>
</dbReference>
<protein>
    <recommendedName>
        <fullName evidence="2">carbonic anhydrase</fullName>
        <ecNumber evidence="2">4.2.1.1</ecNumber>
    </recommendedName>
</protein>
<feature type="domain" description="Alpha-carbonic anhydrase" evidence="8">
    <location>
        <begin position="26"/>
        <end position="248"/>
    </location>
</feature>
<keyword evidence="7" id="KW-0732">Signal</keyword>
<evidence type="ECO:0000259" key="8">
    <source>
        <dbReference type="PROSITE" id="PS51144"/>
    </source>
</evidence>
<dbReference type="EC" id="4.2.1.1" evidence="2"/>
<dbReference type="InterPro" id="IPR023561">
    <property type="entry name" value="Carbonic_anhydrase_a-class"/>
</dbReference>
<evidence type="ECO:0000256" key="1">
    <source>
        <dbReference type="ARBA" id="ARBA00010718"/>
    </source>
</evidence>
<comment type="catalytic activity">
    <reaction evidence="6">
        <text>hydrogencarbonate + H(+) = CO2 + H2O</text>
        <dbReference type="Rhea" id="RHEA:10748"/>
        <dbReference type="ChEBI" id="CHEBI:15377"/>
        <dbReference type="ChEBI" id="CHEBI:15378"/>
        <dbReference type="ChEBI" id="CHEBI:16526"/>
        <dbReference type="ChEBI" id="CHEBI:17544"/>
        <dbReference type="EC" id="4.2.1.1"/>
    </reaction>
</comment>
<evidence type="ECO:0000256" key="7">
    <source>
        <dbReference type="SAM" id="SignalP"/>
    </source>
</evidence>
<evidence type="ECO:0000313" key="10">
    <source>
        <dbReference type="Proteomes" id="UP001606303"/>
    </source>
</evidence>
<reference evidence="9 10" key="1">
    <citation type="submission" date="2024-08" db="EMBL/GenBank/DDBJ databases">
        <authorList>
            <person name="Lu H."/>
        </authorList>
    </citation>
    <scope>NUCLEOTIDE SEQUENCE [LARGE SCALE GENOMIC DNA]</scope>
    <source>
        <strain evidence="9 10">BYS87W</strain>
    </source>
</reference>
<feature type="signal peptide" evidence="7">
    <location>
        <begin position="1"/>
        <end position="24"/>
    </location>
</feature>
<dbReference type="Pfam" id="PF00194">
    <property type="entry name" value="Carb_anhydrase"/>
    <property type="match status" value="1"/>
</dbReference>
<dbReference type="Gene3D" id="3.10.200.10">
    <property type="entry name" value="Alpha carbonic anhydrase"/>
    <property type="match status" value="1"/>
</dbReference>
<dbReference type="CDD" id="cd03124">
    <property type="entry name" value="alpha_CA_prokaryotic_like"/>
    <property type="match status" value="1"/>
</dbReference>
<keyword evidence="4" id="KW-0862">Zinc</keyword>
<organism evidence="9 10">
    <name type="scientific">Pelomonas baiyunensis</name>
    <dbReference type="NCBI Taxonomy" id="3299026"/>
    <lineage>
        <taxon>Bacteria</taxon>
        <taxon>Pseudomonadati</taxon>
        <taxon>Pseudomonadota</taxon>
        <taxon>Betaproteobacteria</taxon>
        <taxon>Burkholderiales</taxon>
        <taxon>Sphaerotilaceae</taxon>
        <taxon>Roseateles</taxon>
    </lineage>
</organism>
<sequence length="248" mass="26679">MLFRALRPLVSGLSLAVLSSLTQASPHWAYQGHHGAAHWAELDPAYEQCGMGQQQSPVNIDHTTLADLPALNFHYGTVVPTIWNNGHTVQVNVPAGQTLEVGGQTYELLQFHFHLPSEEAVHGHRYPMVAHLVHKNAAGQLGVVAVLIEPGSANAALAPVFAHLPRAGEHITVDELTLDLGALLPKTLGYYSLAGSLTTPPCSEGVNWMVLKQPMQLPAAQVAAFRRLIGTNARPLQALNGRTVTESR</sequence>
<name>A0ABW7H1F1_9BURK</name>
<evidence type="ECO:0000313" key="9">
    <source>
        <dbReference type="EMBL" id="MFG6468038.1"/>
    </source>
</evidence>
<proteinExistence type="inferred from homology"/>